<reference evidence="1" key="1">
    <citation type="journal article" date="2020" name="bioRxiv">
        <title>Comparative genomics of Chlamydomonas.</title>
        <authorList>
            <person name="Craig R.J."/>
            <person name="Hasan A.R."/>
            <person name="Ness R.W."/>
            <person name="Keightley P.D."/>
        </authorList>
    </citation>
    <scope>NUCLEOTIDE SEQUENCE</scope>
    <source>
        <strain evidence="1">CCAP 11/70</strain>
    </source>
</reference>
<gene>
    <name evidence="1" type="ORF">HYH03_002065</name>
</gene>
<evidence type="ECO:0000313" key="1">
    <source>
        <dbReference type="EMBL" id="KAG2499768.1"/>
    </source>
</evidence>
<dbReference type="EMBL" id="JAEHOE010000005">
    <property type="protein sequence ID" value="KAG2499768.1"/>
    <property type="molecule type" value="Genomic_DNA"/>
</dbReference>
<organism evidence="1 2">
    <name type="scientific">Edaphochlamys debaryana</name>
    <dbReference type="NCBI Taxonomy" id="47281"/>
    <lineage>
        <taxon>Eukaryota</taxon>
        <taxon>Viridiplantae</taxon>
        <taxon>Chlorophyta</taxon>
        <taxon>core chlorophytes</taxon>
        <taxon>Chlorophyceae</taxon>
        <taxon>CS clade</taxon>
        <taxon>Chlamydomonadales</taxon>
        <taxon>Chlamydomonadales incertae sedis</taxon>
        <taxon>Edaphochlamys</taxon>
    </lineage>
</organism>
<keyword evidence="2" id="KW-1185">Reference proteome</keyword>
<comment type="caution">
    <text evidence="1">The sequence shown here is derived from an EMBL/GenBank/DDBJ whole genome shotgun (WGS) entry which is preliminary data.</text>
</comment>
<proteinExistence type="predicted"/>
<dbReference type="AlphaFoldDB" id="A0A836C5A4"/>
<protein>
    <submittedName>
        <fullName evidence="1">Uncharacterized protein</fullName>
    </submittedName>
</protein>
<accession>A0A836C5A4</accession>
<dbReference type="Proteomes" id="UP000612055">
    <property type="component" value="Unassembled WGS sequence"/>
</dbReference>
<sequence length="122" mass="13273">MVDNGVCVNPATTCPWMNAVDDATDVTYRVVVKAGDGRILAGTVGLTCHCILEGYKNPQMYVELAQPYTLPAGASFILQHYNPGCAVPQWTDNVVRPQSGEVDFVWFPETGDANCVSSYGRR</sequence>
<name>A0A836C5A4_9CHLO</name>
<evidence type="ECO:0000313" key="2">
    <source>
        <dbReference type="Proteomes" id="UP000612055"/>
    </source>
</evidence>